<dbReference type="CDD" id="cd00303">
    <property type="entry name" value="retropepsin_like"/>
    <property type="match status" value="1"/>
</dbReference>
<dbReference type="InterPro" id="IPR021109">
    <property type="entry name" value="Peptidase_aspartic_dom_sf"/>
</dbReference>
<dbReference type="Pfam" id="PF00098">
    <property type="entry name" value="zf-CCHC"/>
    <property type="match status" value="1"/>
</dbReference>
<dbReference type="Gene3D" id="3.10.10.10">
    <property type="entry name" value="HIV Type 1 Reverse Transcriptase, subunit A, domain 1"/>
    <property type="match status" value="1"/>
</dbReference>
<dbReference type="GeneID" id="113859450"/>
<dbReference type="SUPFAM" id="SSF57756">
    <property type="entry name" value="Retrovirus zinc finger-like domains"/>
    <property type="match status" value="1"/>
</dbReference>
<dbReference type="SUPFAM" id="SSF56672">
    <property type="entry name" value="DNA/RNA polymerases"/>
    <property type="match status" value="1"/>
</dbReference>
<evidence type="ECO:0000313" key="4">
    <source>
        <dbReference type="RefSeq" id="XP_027348024.1"/>
    </source>
</evidence>
<organism evidence="3 4">
    <name type="scientific">Abrus precatorius</name>
    <name type="common">Indian licorice</name>
    <name type="synonym">Glycine abrus</name>
    <dbReference type="NCBI Taxonomy" id="3816"/>
    <lineage>
        <taxon>Eukaryota</taxon>
        <taxon>Viridiplantae</taxon>
        <taxon>Streptophyta</taxon>
        <taxon>Embryophyta</taxon>
        <taxon>Tracheophyta</taxon>
        <taxon>Spermatophyta</taxon>
        <taxon>Magnoliopsida</taxon>
        <taxon>eudicotyledons</taxon>
        <taxon>Gunneridae</taxon>
        <taxon>Pentapetalae</taxon>
        <taxon>rosids</taxon>
        <taxon>fabids</taxon>
        <taxon>Fabales</taxon>
        <taxon>Fabaceae</taxon>
        <taxon>Papilionoideae</taxon>
        <taxon>50 kb inversion clade</taxon>
        <taxon>NPAAA clade</taxon>
        <taxon>indigoferoid/millettioid clade</taxon>
        <taxon>Abreae</taxon>
        <taxon>Abrus</taxon>
    </lineage>
</organism>
<dbReference type="SUPFAM" id="SSF50630">
    <property type="entry name" value="Acid proteases"/>
    <property type="match status" value="1"/>
</dbReference>
<dbReference type="PANTHER" id="PTHR15503:SF45">
    <property type="entry name" value="RNA-DIRECTED DNA POLYMERASE HOMOLOG"/>
    <property type="match status" value="1"/>
</dbReference>
<evidence type="ECO:0000259" key="2">
    <source>
        <dbReference type="PROSITE" id="PS50158"/>
    </source>
</evidence>
<reference evidence="4" key="2">
    <citation type="submission" date="2025-08" db="UniProtKB">
        <authorList>
            <consortium name="RefSeq"/>
        </authorList>
    </citation>
    <scope>IDENTIFICATION</scope>
    <source>
        <tissue evidence="4">Young leaves</tissue>
    </source>
</reference>
<dbReference type="InterPro" id="IPR001878">
    <property type="entry name" value="Znf_CCHC"/>
</dbReference>
<evidence type="ECO:0000313" key="3">
    <source>
        <dbReference type="Proteomes" id="UP000694853"/>
    </source>
</evidence>
<dbReference type="GO" id="GO:0008270">
    <property type="term" value="F:zinc ion binding"/>
    <property type="evidence" value="ECO:0007669"/>
    <property type="project" value="UniProtKB-KW"/>
</dbReference>
<dbReference type="SMART" id="SM00343">
    <property type="entry name" value="ZnF_C2HC"/>
    <property type="match status" value="1"/>
</dbReference>
<accession>A0A8B8L066</accession>
<gene>
    <name evidence="4" type="primary">LOC113859450</name>
</gene>
<name>A0A8B8L066_ABRPR</name>
<feature type="domain" description="CCHC-type" evidence="2">
    <location>
        <begin position="12"/>
        <end position="25"/>
    </location>
</feature>
<dbReference type="RefSeq" id="XP_027348024.1">
    <property type="nucleotide sequence ID" value="XM_027492223.1"/>
</dbReference>
<dbReference type="KEGG" id="aprc:113859450"/>
<keyword evidence="1" id="KW-0863">Zinc-finger</keyword>
<evidence type="ECO:0000256" key="1">
    <source>
        <dbReference type="PROSITE-ProRule" id="PRU00047"/>
    </source>
</evidence>
<dbReference type="PANTHER" id="PTHR15503">
    <property type="entry name" value="LDOC1 RELATED"/>
    <property type="match status" value="1"/>
</dbReference>
<sequence length="333" mass="36933">MVKDCPQPRITCSNCGKSGHIANECWATKRSGNASVAKRPKSRGSTGPSMGQKPSILGRVFAMSGAKASQSDELIRAKCIIKGRFLDVLFNLGATHSFISMDCVKSLDLYMTELPCNVVTTPTGKSVVKSWVYLGCAMMVHGREFEVDLICLPLSQLDVILGMDWLATNHVLLDCGEKTLIFGATMAEVPRLMSQEAWENMVNTKAFMIMFSMEAESVVEPEYIPVVRDFLEVFLEDVSELPTEREIGFAIIDLIPRASPISVAPYRMSPVELTEVKKQVGDLFQKRFVRPSVSQWGAPVLLVKKKDGSMRMCGLPVTIKNKYPLPRIDDLMD</sequence>
<dbReference type="Proteomes" id="UP000694853">
    <property type="component" value="Unplaced"/>
</dbReference>
<dbReference type="Gene3D" id="2.40.70.10">
    <property type="entry name" value="Acid Proteases"/>
    <property type="match status" value="1"/>
</dbReference>
<keyword evidence="3" id="KW-1185">Reference proteome</keyword>
<dbReference type="GO" id="GO:0003676">
    <property type="term" value="F:nucleic acid binding"/>
    <property type="evidence" value="ECO:0007669"/>
    <property type="project" value="InterPro"/>
</dbReference>
<dbReference type="InterPro" id="IPR036875">
    <property type="entry name" value="Znf_CCHC_sf"/>
</dbReference>
<dbReference type="Pfam" id="PF08284">
    <property type="entry name" value="RVP_2"/>
    <property type="match status" value="1"/>
</dbReference>
<dbReference type="OrthoDB" id="1731756at2759"/>
<reference evidence="3" key="1">
    <citation type="journal article" date="2019" name="Toxins">
        <title>Detection of Abrin-Like and Prepropulchellin-Like Toxin Genes and Transcripts Using Whole Genome Sequencing and Full-Length Transcript Sequencing of Abrus precatorius.</title>
        <authorList>
            <person name="Hovde B.T."/>
            <person name="Daligault H.E."/>
            <person name="Hanschen E.R."/>
            <person name="Kunde Y.A."/>
            <person name="Johnson M.B."/>
            <person name="Starkenburg S.R."/>
            <person name="Johnson S.L."/>
        </authorList>
    </citation>
    <scope>NUCLEOTIDE SEQUENCE [LARGE SCALE GENOMIC DNA]</scope>
</reference>
<proteinExistence type="predicted"/>
<dbReference type="Gene3D" id="4.10.60.10">
    <property type="entry name" value="Zinc finger, CCHC-type"/>
    <property type="match status" value="1"/>
</dbReference>
<dbReference type="AlphaFoldDB" id="A0A8B8L066"/>
<dbReference type="InterPro" id="IPR032567">
    <property type="entry name" value="RTL1-rel"/>
</dbReference>
<dbReference type="InterPro" id="IPR043502">
    <property type="entry name" value="DNA/RNA_pol_sf"/>
</dbReference>
<protein>
    <submittedName>
        <fullName evidence="4">Uncharacterized protein LOC113859450</fullName>
    </submittedName>
</protein>
<dbReference type="PROSITE" id="PS50158">
    <property type="entry name" value="ZF_CCHC"/>
    <property type="match status" value="1"/>
</dbReference>
<keyword evidence="1" id="KW-0862">Zinc</keyword>
<keyword evidence="1" id="KW-0479">Metal-binding</keyword>